<feature type="active site" evidence="10">
    <location>
        <position position="150"/>
    </location>
</feature>
<evidence type="ECO:0000256" key="9">
    <source>
        <dbReference type="ARBA" id="ARBA00023306"/>
    </source>
</evidence>
<keyword evidence="9 10" id="KW-0131">Cell cycle</keyword>
<dbReference type="InterPro" id="IPR050090">
    <property type="entry name" value="Tyrosine_recombinase_XerCD"/>
</dbReference>
<evidence type="ECO:0000256" key="10">
    <source>
        <dbReference type="HAMAP-Rule" id="MF_01808"/>
    </source>
</evidence>
<comment type="similarity">
    <text evidence="2 10">Belongs to the 'phage' integrase family. XerC subfamily.</text>
</comment>
<dbReference type="GO" id="GO:0005737">
    <property type="term" value="C:cytoplasm"/>
    <property type="evidence" value="ECO:0007669"/>
    <property type="project" value="UniProtKB-SubCell"/>
</dbReference>
<evidence type="ECO:0000259" key="12">
    <source>
        <dbReference type="PROSITE" id="PS51898"/>
    </source>
</evidence>
<evidence type="ECO:0000313" key="14">
    <source>
        <dbReference type="EMBL" id="KQL54640.1"/>
    </source>
</evidence>
<keyword evidence="15" id="KW-1185">Reference proteome</keyword>
<keyword evidence="8 10" id="KW-0233">DNA recombination</keyword>
<dbReference type="Pfam" id="PF02899">
    <property type="entry name" value="Phage_int_SAM_1"/>
    <property type="match status" value="1"/>
</dbReference>
<dbReference type="InterPro" id="IPR011010">
    <property type="entry name" value="DNA_brk_join_enz"/>
</dbReference>
<comment type="caution">
    <text evidence="14">The sequence shown here is derived from an EMBL/GenBank/DDBJ whole genome shotgun (WGS) entry which is preliminary data.</text>
</comment>
<feature type="domain" description="Core-binding (CB)" evidence="13">
    <location>
        <begin position="3"/>
        <end position="89"/>
    </location>
</feature>
<dbReference type="NCBIfam" id="NF001399">
    <property type="entry name" value="PRK00283.1"/>
    <property type="match status" value="1"/>
</dbReference>
<keyword evidence="3 10" id="KW-0963">Cytoplasm</keyword>
<feature type="active site" evidence="10">
    <location>
        <position position="272"/>
    </location>
</feature>
<evidence type="ECO:0000259" key="13">
    <source>
        <dbReference type="PROSITE" id="PS51900"/>
    </source>
</evidence>
<dbReference type="InterPro" id="IPR010998">
    <property type="entry name" value="Integrase_recombinase_N"/>
</dbReference>
<feature type="active site" evidence="10">
    <location>
        <position position="249"/>
    </location>
</feature>
<feature type="domain" description="Tyr recombinase" evidence="12">
    <location>
        <begin position="110"/>
        <end position="294"/>
    </location>
</feature>
<evidence type="ECO:0000313" key="15">
    <source>
        <dbReference type="Proteomes" id="UP000051888"/>
    </source>
</evidence>
<evidence type="ECO:0000256" key="8">
    <source>
        <dbReference type="ARBA" id="ARBA00023172"/>
    </source>
</evidence>
<dbReference type="InterPro" id="IPR013762">
    <property type="entry name" value="Integrase-like_cat_sf"/>
</dbReference>
<dbReference type="SUPFAM" id="SSF56349">
    <property type="entry name" value="DNA breaking-rejoining enzymes"/>
    <property type="match status" value="1"/>
</dbReference>
<dbReference type="GO" id="GO:0003677">
    <property type="term" value="F:DNA binding"/>
    <property type="evidence" value="ECO:0007669"/>
    <property type="project" value="UniProtKB-UniRule"/>
</dbReference>
<evidence type="ECO:0000256" key="11">
    <source>
        <dbReference type="NCBIfam" id="TIGR02224"/>
    </source>
</evidence>
<feature type="active site" description="O-(3'-phospho-DNA)-tyrosine intermediate" evidence="10">
    <location>
        <position position="281"/>
    </location>
</feature>
<dbReference type="Proteomes" id="UP000051888">
    <property type="component" value="Unassembled WGS sequence"/>
</dbReference>
<dbReference type="InterPro" id="IPR044068">
    <property type="entry name" value="CB"/>
</dbReference>
<protein>
    <recommendedName>
        <fullName evidence="10 11">Tyrosine recombinase XerC</fullName>
    </recommendedName>
</protein>
<evidence type="ECO:0000256" key="1">
    <source>
        <dbReference type="ARBA" id="ARBA00004496"/>
    </source>
</evidence>
<proteinExistence type="inferred from homology"/>
<dbReference type="Pfam" id="PF00589">
    <property type="entry name" value="Phage_integrase"/>
    <property type="match status" value="1"/>
</dbReference>
<dbReference type="RefSeq" id="WP_055740422.1">
    <property type="nucleotide sequence ID" value="NZ_JAAIWL010000003.1"/>
</dbReference>
<keyword evidence="6 10" id="KW-0229">DNA integration</keyword>
<accession>A0A0Q3TKX9</accession>
<gene>
    <name evidence="10" type="primary">xerC</name>
    <name evidence="14" type="ORF">AN964_14800</name>
</gene>
<dbReference type="HAMAP" id="MF_01808">
    <property type="entry name" value="Recomb_XerC_XerD"/>
    <property type="match status" value="1"/>
</dbReference>
<dbReference type="GO" id="GO:0006313">
    <property type="term" value="P:DNA transposition"/>
    <property type="evidence" value="ECO:0007669"/>
    <property type="project" value="UniProtKB-UniRule"/>
</dbReference>
<dbReference type="GO" id="GO:0007059">
    <property type="term" value="P:chromosome segregation"/>
    <property type="evidence" value="ECO:0007669"/>
    <property type="project" value="UniProtKB-UniRule"/>
</dbReference>
<feature type="active site" evidence="10">
    <location>
        <position position="246"/>
    </location>
</feature>
<organism evidence="14 15">
    <name type="scientific">Heyndrickxia shackletonii</name>
    <dbReference type="NCBI Taxonomy" id="157838"/>
    <lineage>
        <taxon>Bacteria</taxon>
        <taxon>Bacillati</taxon>
        <taxon>Bacillota</taxon>
        <taxon>Bacilli</taxon>
        <taxon>Bacillales</taxon>
        <taxon>Bacillaceae</taxon>
        <taxon>Heyndrickxia</taxon>
    </lineage>
</organism>
<dbReference type="PANTHER" id="PTHR30349">
    <property type="entry name" value="PHAGE INTEGRASE-RELATED"/>
    <property type="match status" value="1"/>
</dbReference>
<keyword evidence="7 10" id="KW-0238">DNA-binding</keyword>
<dbReference type="NCBIfam" id="TIGR02224">
    <property type="entry name" value="recomb_XerC"/>
    <property type="match status" value="1"/>
</dbReference>
<dbReference type="PROSITE" id="PS51900">
    <property type="entry name" value="CB"/>
    <property type="match status" value="1"/>
</dbReference>
<sequence>MNEVLENCLVSYIEYIQIEKNYSEYTIKFYRQDIEHFFMFMIEQGISDLQKVEYFDARLYLTQLYSSKYKRASLARKISSLRSFYKFLMREKIVVENPFALLIQPKKELRIPKFFYQEEMEKLFQVCDGPSPLDKRNKALLEILYSTGIRVSECANIQLKDIDFDFDAILVNGKGNKERIVLFGSFARVALHDYIKTARNQLMQTAAPHHQLFVNYKGTPLTVRGIRHILNSVIEKAALTGKMHPHMLRHTFATHLLDNGADIRTVQELLGHEYLSSTQVYTHVTKEHLRKTYIAHHPRA</sequence>
<dbReference type="AlphaFoldDB" id="A0A0Q3TKX9"/>
<keyword evidence="5 10" id="KW-0159">Chromosome partition</keyword>
<dbReference type="NCBIfam" id="NF040815">
    <property type="entry name" value="recomb_XerA_Arch"/>
    <property type="match status" value="1"/>
</dbReference>
<keyword evidence="4 10" id="KW-0132">Cell division</keyword>
<comment type="function">
    <text evidence="10">Site-specific tyrosine recombinase, which acts by catalyzing the cutting and rejoining of the recombining DNA molecules. The XerC-XerD complex is essential to convert dimers of the bacterial chromosome into monomers to permit their segregation at cell division. It also contributes to the segregational stability of plasmids.</text>
</comment>
<dbReference type="EMBL" id="LJJC01000004">
    <property type="protein sequence ID" value="KQL54640.1"/>
    <property type="molecule type" value="Genomic_DNA"/>
</dbReference>
<dbReference type="Gene3D" id="1.10.150.130">
    <property type="match status" value="1"/>
</dbReference>
<dbReference type="InterPro" id="IPR002104">
    <property type="entry name" value="Integrase_catalytic"/>
</dbReference>
<dbReference type="CDD" id="cd00798">
    <property type="entry name" value="INT_XerDC_C"/>
    <property type="match status" value="1"/>
</dbReference>
<dbReference type="Gene3D" id="1.10.443.10">
    <property type="entry name" value="Intergrase catalytic core"/>
    <property type="match status" value="1"/>
</dbReference>
<evidence type="ECO:0000256" key="7">
    <source>
        <dbReference type="ARBA" id="ARBA00023125"/>
    </source>
</evidence>
<feature type="active site" evidence="10">
    <location>
        <position position="174"/>
    </location>
</feature>
<evidence type="ECO:0000256" key="6">
    <source>
        <dbReference type="ARBA" id="ARBA00022908"/>
    </source>
</evidence>
<evidence type="ECO:0000256" key="4">
    <source>
        <dbReference type="ARBA" id="ARBA00022618"/>
    </source>
</evidence>
<dbReference type="InterPro" id="IPR023009">
    <property type="entry name" value="Tyrosine_recombinase_XerC/XerD"/>
</dbReference>
<dbReference type="InterPro" id="IPR011931">
    <property type="entry name" value="Recomb_XerC"/>
</dbReference>
<dbReference type="PATRIC" id="fig|157838.3.peg.3286"/>
<name>A0A0Q3TKX9_9BACI</name>
<dbReference type="PANTHER" id="PTHR30349:SF77">
    <property type="entry name" value="TYROSINE RECOMBINASE XERC"/>
    <property type="match status" value="1"/>
</dbReference>
<comment type="subunit">
    <text evidence="10">Forms a cyclic heterotetrameric complex composed of two molecules of XerC and two molecules of XerD.</text>
</comment>
<evidence type="ECO:0000256" key="5">
    <source>
        <dbReference type="ARBA" id="ARBA00022829"/>
    </source>
</evidence>
<dbReference type="STRING" id="157838.AN964_14800"/>
<reference evidence="14 15" key="1">
    <citation type="submission" date="2015-09" db="EMBL/GenBank/DDBJ databases">
        <title>Genome sequencing project for genomic taxonomy and phylogenomics of Bacillus-like bacteria.</title>
        <authorList>
            <person name="Liu B."/>
            <person name="Wang J."/>
            <person name="Zhu Y."/>
            <person name="Liu G."/>
            <person name="Chen Q."/>
            <person name="Chen Z."/>
            <person name="Lan J."/>
            <person name="Che J."/>
            <person name="Ge C."/>
            <person name="Shi H."/>
            <person name="Pan Z."/>
            <person name="Liu X."/>
        </authorList>
    </citation>
    <scope>NUCLEOTIDE SEQUENCE [LARGE SCALE GENOMIC DNA]</scope>
    <source>
        <strain evidence="14 15">LMG 18435</strain>
    </source>
</reference>
<comment type="subcellular location">
    <subcellularLocation>
        <location evidence="1 10">Cytoplasm</location>
    </subcellularLocation>
</comment>
<dbReference type="PROSITE" id="PS51898">
    <property type="entry name" value="TYR_RECOMBINASE"/>
    <property type="match status" value="1"/>
</dbReference>
<evidence type="ECO:0000256" key="3">
    <source>
        <dbReference type="ARBA" id="ARBA00022490"/>
    </source>
</evidence>
<dbReference type="GO" id="GO:0051301">
    <property type="term" value="P:cell division"/>
    <property type="evidence" value="ECO:0007669"/>
    <property type="project" value="UniProtKB-UniRule"/>
</dbReference>
<dbReference type="InterPro" id="IPR004107">
    <property type="entry name" value="Integrase_SAM-like_N"/>
</dbReference>
<evidence type="ECO:0000256" key="2">
    <source>
        <dbReference type="ARBA" id="ARBA00006657"/>
    </source>
</evidence>
<dbReference type="GO" id="GO:0009037">
    <property type="term" value="F:tyrosine-based site-specific recombinase activity"/>
    <property type="evidence" value="ECO:0007669"/>
    <property type="project" value="UniProtKB-UniRule"/>
</dbReference>
<dbReference type="OrthoDB" id="9801717at2"/>